<accession>A0A0B6WYP7</accession>
<dbReference type="OrthoDB" id="121996at2"/>
<dbReference type="STRING" id="454194.PYK22_01423"/>
<dbReference type="InterPro" id="IPR006530">
    <property type="entry name" value="YD"/>
</dbReference>
<dbReference type="Proteomes" id="UP000031518">
    <property type="component" value="Unassembled WGS sequence"/>
</dbReference>
<dbReference type="AlphaFoldDB" id="A0A0B6WYP7"/>
<name>A0A0B6WYP7_9BACT</name>
<dbReference type="Gene3D" id="2.180.10.10">
    <property type="entry name" value="RHS repeat-associated core"/>
    <property type="match status" value="1"/>
</dbReference>
<dbReference type="InterPro" id="IPR031325">
    <property type="entry name" value="RHS_repeat"/>
</dbReference>
<dbReference type="Pfam" id="PF05593">
    <property type="entry name" value="RHS_repeat"/>
    <property type="match status" value="1"/>
</dbReference>
<organism evidence="1 2">
    <name type="scientific">Pyrinomonas methylaliphatogenes</name>
    <dbReference type="NCBI Taxonomy" id="454194"/>
    <lineage>
        <taxon>Bacteria</taxon>
        <taxon>Pseudomonadati</taxon>
        <taxon>Acidobacteriota</taxon>
        <taxon>Blastocatellia</taxon>
        <taxon>Blastocatellales</taxon>
        <taxon>Pyrinomonadaceae</taxon>
        <taxon>Pyrinomonas</taxon>
    </lineage>
</organism>
<evidence type="ECO:0000313" key="2">
    <source>
        <dbReference type="Proteomes" id="UP000031518"/>
    </source>
</evidence>
<dbReference type="NCBIfam" id="TIGR01643">
    <property type="entry name" value="YD_repeat_2x"/>
    <property type="match status" value="2"/>
</dbReference>
<evidence type="ECO:0000313" key="1">
    <source>
        <dbReference type="EMBL" id="CDM65424.1"/>
    </source>
</evidence>
<proteinExistence type="predicted"/>
<reference evidence="1 2" key="2">
    <citation type="submission" date="2015-01" db="EMBL/GenBank/DDBJ databases">
        <title>Complete genome sequence of Pyrinomonas methylaliphatogenes type strain K22T.</title>
        <authorList>
            <person name="Lee K.C.Y."/>
            <person name="Power J.F."/>
            <person name="Dunfield P.F."/>
            <person name="Morgan X.C."/>
            <person name="Huttenhower C."/>
            <person name="Stott M.B."/>
        </authorList>
    </citation>
    <scope>NUCLEOTIDE SEQUENCE [LARGE SCALE GENOMIC DNA]</scope>
    <source>
        <strain evidence="1 2">K22</strain>
    </source>
</reference>
<dbReference type="RefSeq" id="WP_157770728.1">
    <property type="nucleotide sequence ID" value="NZ_CBXV010000004.1"/>
</dbReference>
<sequence length="105" mass="11913">MGRVDYEYDVLGRLVAETRYFSELNGSYTLQYGYDLAGELTSITNPWGVVVGYSRDQAGQVVAEVRNWGYGWSWSRGYVYWPGGELLAIQAGGVKWVHRDPVVKR</sequence>
<gene>
    <name evidence="1" type="ORF">PYK22_01423</name>
</gene>
<keyword evidence="2" id="KW-1185">Reference proteome</keyword>
<protein>
    <submittedName>
        <fullName evidence="1">RHS repeat protein</fullName>
    </submittedName>
</protein>
<reference evidence="1 2" key="1">
    <citation type="submission" date="2013-12" db="EMBL/GenBank/DDBJ databases">
        <authorList>
            <person name="Stott M."/>
        </authorList>
    </citation>
    <scope>NUCLEOTIDE SEQUENCE [LARGE SCALE GENOMIC DNA]</scope>
    <source>
        <strain evidence="1 2">K22</strain>
    </source>
</reference>
<dbReference type="EMBL" id="CBXV010000004">
    <property type="protein sequence ID" value="CDM65424.1"/>
    <property type="molecule type" value="Genomic_DNA"/>
</dbReference>